<organism evidence="3 4">
    <name type="scientific">Oryzihumus leptocrescens</name>
    <dbReference type="NCBI Taxonomy" id="297536"/>
    <lineage>
        <taxon>Bacteria</taxon>
        <taxon>Bacillati</taxon>
        <taxon>Actinomycetota</taxon>
        <taxon>Actinomycetes</taxon>
        <taxon>Micrococcales</taxon>
        <taxon>Intrasporangiaceae</taxon>
        <taxon>Oryzihumus</taxon>
    </lineage>
</organism>
<reference evidence="3 4" key="1">
    <citation type="submission" date="2019-06" db="EMBL/GenBank/DDBJ databases">
        <title>Sequencing the genomes of 1000 actinobacteria strains.</title>
        <authorList>
            <person name="Klenk H.-P."/>
        </authorList>
    </citation>
    <scope>NUCLEOTIDE SEQUENCE [LARGE SCALE GENOMIC DNA]</scope>
    <source>
        <strain evidence="3 4">DSM 18082</strain>
    </source>
</reference>
<dbReference type="EMBL" id="VFOQ01000001">
    <property type="protein sequence ID" value="TQL60136.1"/>
    <property type="molecule type" value="Genomic_DNA"/>
</dbReference>
<keyword evidence="4" id="KW-1185">Reference proteome</keyword>
<keyword evidence="1" id="KW-0233">DNA recombination</keyword>
<evidence type="ECO:0000313" key="4">
    <source>
        <dbReference type="Proteomes" id="UP000319514"/>
    </source>
</evidence>
<dbReference type="Gene3D" id="1.10.443.10">
    <property type="entry name" value="Intergrase catalytic core"/>
    <property type="match status" value="1"/>
</dbReference>
<dbReference type="OrthoDB" id="1822491at2"/>
<dbReference type="Proteomes" id="UP000319514">
    <property type="component" value="Unassembled WGS sequence"/>
</dbReference>
<name>A0A542ZII3_9MICO</name>
<evidence type="ECO:0000256" key="1">
    <source>
        <dbReference type="ARBA" id="ARBA00023172"/>
    </source>
</evidence>
<dbReference type="GO" id="GO:0006310">
    <property type="term" value="P:DNA recombination"/>
    <property type="evidence" value="ECO:0007669"/>
    <property type="project" value="UniProtKB-KW"/>
</dbReference>
<proteinExistence type="predicted"/>
<gene>
    <name evidence="3" type="ORF">FB474_1519</name>
</gene>
<sequence length="442" mass="49584">MSTRNRPAATVGAVRVLAPTGSSPYWRLTWTEPDGRPGRTSGGRSQQSALAKATAIDADLQRATGPRGLTPLGVILAEYVASPAGRHHKADGEDWTPSHLRQVRSVLRRTLRGHEARLALEVDRALADRMRAQAGTWRTVKENTSMLRGFLRWGHRHGYFTAEQAEMLPERGVCPAPAIQGTPAPKRRRRGRKVTESELYVRDEDAPSVAQVRRLGEELAAFFPRWGRLAPELAAASGPRWGELFQLTAHDVLCTGTRRTVRIDAQIDPAARARRGENRRKLPKGEKTRETGVPAVTFTGYPLGQELDARREQALAEQAAGTNPEALIFPTRHGGLFHHTGFMNDYFAPAAIAAGWPHQVWREECDRWDPATRTYRRVVRQRTQFTLTWHSLRHRFARYAVDVLDLTPGELMAVGGWETETVVKNRYYRHGQEHTDAALAKF</sequence>
<evidence type="ECO:0000313" key="3">
    <source>
        <dbReference type="EMBL" id="TQL60136.1"/>
    </source>
</evidence>
<evidence type="ECO:0008006" key="5">
    <source>
        <dbReference type="Google" id="ProtNLM"/>
    </source>
</evidence>
<evidence type="ECO:0000256" key="2">
    <source>
        <dbReference type="SAM" id="MobiDB-lite"/>
    </source>
</evidence>
<dbReference type="AlphaFoldDB" id="A0A542ZII3"/>
<protein>
    <recommendedName>
        <fullName evidence="5">Phage integrase family protein</fullName>
    </recommendedName>
</protein>
<dbReference type="InterPro" id="IPR013762">
    <property type="entry name" value="Integrase-like_cat_sf"/>
</dbReference>
<dbReference type="SUPFAM" id="SSF56349">
    <property type="entry name" value="DNA breaking-rejoining enzymes"/>
    <property type="match status" value="1"/>
</dbReference>
<dbReference type="GO" id="GO:0015074">
    <property type="term" value="P:DNA integration"/>
    <property type="evidence" value="ECO:0007669"/>
    <property type="project" value="InterPro"/>
</dbReference>
<dbReference type="InterPro" id="IPR011010">
    <property type="entry name" value="DNA_brk_join_enz"/>
</dbReference>
<dbReference type="GO" id="GO:0003677">
    <property type="term" value="F:DNA binding"/>
    <property type="evidence" value="ECO:0007669"/>
    <property type="project" value="InterPro"/>
</dbReference>
<comment type="caution">
    <text evidence="3">The sequence shown here is derived from an EMBL/GenBank/DDBJ whole genome shotgun (WGS) entry which is preliminary data.</text>
</comment>
<accession>A0A542ZII3</accession>
<dbReference type="RefSeq" id="WP_141788073.1">
    <property type="nucleotide sequence ID" value="NZ_BAAAKX010000021.1"/>
</dbReference>
<feature type="region of interest" description="Disordered" evidence="2">
    <location>
        <begin position="176"/>
        <end position="195"/>
    </location>
</feature>